<evidence type="ECO:0000313" key="2">
    <source>
        <dbReference type="Proteomes" id="UP000000674"/>
    </source>
</evidence>
<protein>
    <recommendedName>
        <fullName evidence="3">DUF169 domain-containing protein</fullName>
    </recommendedName>
</protein>
<dbReference type="AlphaFoldDB" id="A0B8I6"/>
<dbReference type="GeneID" id="4462318"/>
<dbReference type="PANTHER" id="PTHR37954">
    <property type="entry name" value="BLL4979 PROTEIN"/>
    <property type="match status" value="1"/>
</dbReference>
<organism evidence="1 2">
    <name type="scientific">Methanothrix thermoacetophila (strain DSM 6194 / JCM 14653 / NBRC 101360 / PT)</name>
    <name type="common">Methanosaeta thermophila</name>
    <dbReference type="NCBI Taxonomy" id="349307"/>
    <lineage>
        <taxon>Archaea</taxon>
        <taxon>Methanobacteriati</taxon>
        <taxon>Methanobacteriota</taxon>
        <taxon>Stenosarchaea group</taxon>
        <taxon>Methanomicrobia</taxon>
        <taxon>Methanotrichales</taxon>
        <taxon>Methanotrichaceae</taxon>
        <taxon>Methanothrix</taxon>
    </lineage>
</organism>
<evidence type="ECO:0000313" key="1">
    <source>
        <dbReference type="EMBL" id="ABK15010.1"/>
    </source>
</evidence>
<dbReference type="Proteomes" id="UP000000674">
    <property type="component" value="Chromosome"/>
</dbReference>
<proteinExistence type="predicted"/>
<dbReference type="RefSeq" id="WP_011696402.1">
    <property type="nucleotide sequence ID" value="NC_008553.1"/>
</dbReference>
<dbReference type="Pfam" id="PF02596">
    <property type="entry name" value="DUF169"/>
    <property type="match status" value="1"/>
</dbReference>
<sequence length="254" mass="27972">MPDIEDLRELGSRMIAILGLSTSPVGVRFLMDGEVEGAEVLHRHRYCQALMRARHGRSVILNAEGISCPAAARAFGFRPLPEPLRTGRGLVSFGIVSDESVARRMFEDMPHLEMGAVKQIHLYPLEVAKHPPDLVVVEGEAEKLMWIVLSYMHSRGGERVQSSTAVLQATCVDSTVVPYIEKRLNFSLGCYGCRDATDMGDGEVVLGFPASYLPEIVKHLEFLSRKALPHSREKHAFAALKSDEQTGCSELTVG</sequence>
<dbReference type="OrthoDB" id="81191at2157"/>
<gene>
    <name evidence="1" type="ordered locus">Mthe_1231</name>
</gene>
<evidence type="ECO:0008006" key="3">
    <source>
        <dbReference type="Google" id="ProtNLM"/>
    </source>
</evidence>
<dbReference type="EMBL" id="CP000477">
    <property type="protein sequence ID" value="ABK15010.1"/>
    <property type="molecule type" value="Genomic_DNA"/>
</dbReference>
<dbReference type="STRING" id="349307.Mthe_1231"/>
<dbReference type="InterPro" id="IPR003748">
    <property type="entry name" value="DUF169"/>
</dbReference>
<dbReference type="HOGENOM" id="CLU_074324_1_0_2"/>
<dbReference type="KEGG" id="mtp:Mthe_1231"/>
<dbReference type="PANTHER" id="PTHR37954:SF3">
    <property type="entry name" value="DUF169 DOMAIN-CONTAINING PROTEIN"/>
    <property type="match status" value="1"/>
</dbReference>
<name>A0B8I6_METTP</name>
<keyword evidence="2" id="KW-1185">Reference proteome</keyword>
<reference evidence="1 2" key="1">
    <citation type="submission" date="2006-10" db="EMBL/GenBank/DDBJ databases">
        <title>Complete sequence of Methanosaeta thermophila PT.</title>
        <authorList>
            <consortium name="US DOE Joint Genome Institute"/>
            <person name="Copeland A."/>
            <person name="Lucas S."/>
            <person name="Lapidus A."/>
            <person name="Barry K."/>
            <person name="Detter J.C."/>
            <person name="Glavina del Rio T."/>
            <person name="Hammon N."/>
            <person name="Israni S."/>
            <person name="Pitluck S."/>
            <person name="Chain P."/>
            <person name="Malfatti S."/>
            <person name="Shin M."/>
            <person name="Vergez L."/>
            <person name="Schmutz J."/>
            <person name="Larimer F."/>
            <person name="Land M."/>
            <person name="Hauser L."/>
            <person name="Kyrpides N."/>
            <person name="Kim E."/>
            <person name="Smith K.S."/>
            <person name="Ingram-Smith C."/>
            <person name="Richardson P."/>
        </authorList>
    </citation>
    <scope>NUCLEOTIDE SEQUENCE [LARGE SCALE GENOMIC DNA]</scope>
    <source>
        <strain evidence="2">DSM 6194 / JCM 14653 / NBRC 101360 / PT</strain>
    </source>
</reference>
<accession>A0B8I6</accession>